<keyword evidence="5" id="KW-1185">Reference proteome</keyword>
<evidence type="ECO:0000256" key="2">
    <source>
        <dbReference type="SAM" id="Phobius"/>
    </source>
</evidence>
<name>A0A1Q9C965_SYMMI</name>
<feature type="domain" description="Acyltransferase 3" evidence="3">
    <location>
        <begin position="20"/>
        <end position="298"/>
    </location>
</feature>
<proteinExistence type="predicted"/>
<dbReference type="PANTHER" id="PTHR11161:SF12">
    <property type="entry name" value="ACYLTRANSFERASE 3 DOMAIN-CONTAINING PROTEIN-RELATED"/>
    <property type="match status" value="1"/>
</dbReference>
<dbReference type="OrthoDB" id="439748at2759"/>
<dbReference type="Gene3D" id="1.25.40.20">
    <property type="entry name" value="Ankyrin repeat-containing domain"/>
    <property type="match status" value="1"/>
</dbReference>
<evidence type="ECO:0000313" key="5">
    <source>
        <dbReference type="Proteomes" id="UP000186817"/>
    </source>
</evidence>
<evidence type="ECO:0000256" key="1">
    <source>
        <dbReference type="SAM" id="MobiDB-lite"/>
    </source>
</evidence>
<gene>
    <name evidence="4" type="primary">nrf-6</name>
    <name evidence="4" type="ORF">AK812_SmicGene40228</name>
</gene>
<dbReference type="PANTHER" id="PTHR11161">
    <property type="entry name" value="O-ACYLTRANSFERASE"/>
    <property type="match status" value="1"/>
</dbReference>
<comment type="caution">
    <text evidence="4">The sequence shown here is derived from an EMBL/GenBank/DDBJ whole genome shotgun (WGS) entry which is preliminary data.</text>
</comment>
<evidence type="ECO:0000259" key="3">
    <source>
        <dbReference type="Pfam" id="PF01757"/>
    </source>
</evidence>
<organism evidence="4 5">
    <name type="scientific">Symbiodinium microadriaticum</name>
    <name type="common">Dinoflagellate</name>
    <name type="synonym">Zooxanthella microadriatica</name>
    <dbReference type="NCBI Taxonomy" id="2951"/>
    <lineage>
        <taxon>Eukaryota</taxon>
        <taxon>Sar</taxon>
        <taxon>Alveolata</taxon>
        <taxon>Dinophyceae</taxon>
        <taxon>Suessiales</taxon>
        <taxon>Symbiodiniaceae</taxon>
        <taxon>Symbiodinium</taxon>
    </lineage>
</organism>
<dbReference type="InterPro" id="IPR036770">
    <property type="entry name" value="Ankyrin_rpt-contain_sf"/>
</dbReference>
<accession>A0A1Q9C965</accession>
<dbReference type="InterPro" id="IPR002656">
    <property type="entry name" value="Acyl_transf_3_dom"/>
</dbReference>
<feature type="transmembrane region" description="Helical" evidence="2">
    <location>
        <begin position="266"/>
        <end position="299"/>
    </location>
</feature>
<dbReference type="EMBL" id="LSRX01001480">
    <property type="protein sequence ID" value="OLP79479.1"/>
    <property type="molecule type" value="Genomic_DNA"/>
</dbReference>
<dbReference type="GO" id="GO:0016747">
    <property type="term" value="F:acyltransferase activity, transferring groups other than amino-acyl groups"/>
    <property type="evidence" value="ECO:0007669"/>
    <property type="project" value="InterPro"/>
</dbReference>
<reference evidence="4 5" key="1">
    <citation type="submission" date="2016-02" db="EMBL/GenBank/DDBJ databases">
        <title>Genome analysis of coral dinoflagellate symbionts highlights evolutionary adaptations to a symbiotic lifestyle.</title>
        <authorList>
            <person name="Aranda M."/>
            <person name="Li Y."/>
            <person name="Liew Y.J."/>
            <person name="Baumgarten S."/>
            <person name="Simakov O."/>
            <person name="Wilson M."/>
            <person name="Piel J."/>
            <person name="Ashoor H."/>
            <person name="Bougouffa S."/>
            <person name="Bajic V.B."/>
            <person name="Ryu T."/>
            <person name="Ravasi T."/>
            <person name="Bayer T."/>
            <person name="Micklem G."/>
            <person name="Kim H."/>
            <person name="Bhak J."/>
            <person name="Lajeunesse T.C."/>
            <person name="Voolstra C.R."/>
        </authorList>
    </citation>
    <scope>NUCLEOTIDE SEQUENCE [LARGE SCALE GENOMIC DNA]</scope>
    <source>
        <strain evidence="4 5">CCMP2467</strain>
    </source>
</reference>
<feature type="transmembrane region" description="Helical" evidence="2">
    <location>
        <begin position="189"/>
        <end position="211"/>
    </location>
</feature>
<sequence length="1177" mass="126978">MAFLVTSDVLNSLWKQSKVPSLDGIRAISCIWVSFSHAFFLWQMSAMSVPGTLQLFSTSWWPVAVPMNGDLGVDFFLLLSGYLIGSSVFEEIRHAASFNWVPFLIRRVFRIAPVFYMAVFLAVATQGLAACRLAFWKKLMFIENMTVNLQDEGQCAPQSWSVGLEMQLYLVTPLLMLLAFRLRGQCEFAWVVIGICGCMWVACCVARHSALPAVVAMSGSVWYTGTQYRCAPYVIGVAVSVLIIIIIIIIIIIVVIVIIIVIIIIIIIIVVIVIIIVIIIIIIIVIVIIIVIIIIIIIITSSSSSSRSSRASSRRRHRYRPGDPHHLLLLLVLVLLVIIIVVVAAVSTACGFAKIRSPTLPRRELAEASAADAAGHVLHDLLRITENLSEGLPGLCTGVQFRRHVLLEEDMERLSAAWQKAKLEDREPMTTAPPQVTVLRLAAAGDVAELEQALEDMDGRRYAASYGRSEADPLMMEKAVASLLSRRASVGAADAFGRGAKMVNRLLKAGASVKQVDTSAASALTYAERWGQKMTVSLLREAGAPQAKVLLLKSQRSEVWPSLLHDPSEWLEQGREERLILEEAASGLAGAPFLCDAGCEGGMRAAFVAVDAGHLSVEDFFLREERSPAAARELQQEYNLPQVYCADAEDLRSPPCAERGIVRRAHELHAPGASLRQVLRLPCVSGAVDLRRAVAQACNWLESSRLAAGSYSAGAVTDPLCSDRPARRYRIGGPQPRRASGCSARGLHGSRSRHATPGDDTEASKIFVEDLSHSDPGSETAGFEPASFRKPATTAAGGGPLLGFESPMTRWPFSPEAAKLHFVLGRPLVGAAAGYLLWRSLSGQEPCLNKVLSWPIWRPLARLSYSAYMLQVVSFAVAPWLLAPLADATSKPAKALASLSQPAMAGICYAWAVLYTLFAFALALGSYVAVEVPGISLGQRLVSGGAELALELRASFGLLGADSTYQEPDTDFSFGDESFPVEWLGSACCAAPAQFQSLQAAPRTLDEMTTAALAHPPPPVEAALDEVDNMIETSNEHLDDTTKADRKREAARNVLSGMLSQQSATASGSLAPAAALATGVSTPQSIEVQGLLIDLGERFWWSGSTGPLRTPTLPQGNEELIRQQQLKPRDTSFKIVPISADNDKGQSALLLAMKGALLGGQVVSGTAMWYGSGAICS</sequence>
<keyword evidence="2" id="KW-1133">Transmembrane helix</keyword>
<dbReference type="SUPFAM" id="SSF48403">
    <property type="entry name" value="Ankyrin repeat"/>
    <property type="match status" value="1"/>
</dbReference>
<feature type="transmembrane region" description="Helical" evidence="2">
    <location>
        <begin position="327"/>
        <end position="353"/>
    </location>
</feature>
<feature type="region of interest" description="Disordered" evidence="1">
    <location>
        <begin position="772"/>
        <end position="791"/>
    </location>
</feature>
<dbReference type="Pfam" id="PF01757">
    <property type="entry name" value="Acyl_transf_3"/>
    <property type="match status" value="1"/>
</dbReference>
<feature type="region of interest" description="Disordered" evidence="1">
    <location>
        <begin position="724"/>
        <end position="761"/>
    </location>
</feature>
<dbReference type="InterPro" id="IPR052728">
    <property type="entry name" value="O2_lipid_transport_reg"/>
</dbReference>
<feature type="transmembrane region" description="Helical" evidence="2">
    <location>
        <begin position="231"/>
        <end position="259"/>
    </location>
</feature>
<dbReference type="Proteomes" id="UP000186817">
    <property type="component" value="Unassembled WGS sequence"/>
</dbReference>
<feature type="transmembrane region" description="Helical" evidence="2">
    <location>
        <begin position="865"/>
        <end position="883"/>
    </location>
</feature>
<protein>
    <submittedName>
        <fullName evidence="4">Nose resistant to fluoxetine protein 6</fullName>
    </submittedName>
</protein>
<keyword evidence="2" id="KW-0472">Membrane</keyword>
<evidence type="ECO:0000313" key="4">
    <source>
        <dbReference type="EMBL" id="OLP79479.1"/>
    </source>
</evidence>
<dbReference type="AlphaFoldDB" id="A0A1Q9C965"/>
<feature type="transmembrane region" description="Helical" evidence="2">
    <location>
        <begin position="903"/>
        <end position="930"/>
    </location>
</feature>
<feature type="transmembrane region" description="Helical" evidence="2">
    <location>
        <begin position="114"/>
        <end position="135"/>
    </location>
</feature>
<keyword evidence="2" id="KW-0812">Transmembrane</keyword>